<feature type="transmembrane region" description="Helical" evidence="6">
    <location>
        <begin position="86"/>
        <end position="115"/>
    </location>
</feature>
<organism evidence="7 8">
    <name type="scientific">Actinomycetospora chibensis</name>
    <dbReference type="NCBI Taxonomy" id="663606"/>
    <lineage>
        <taxon>Bacteria</taxon>
        <taxon>Bacillati</taxon>
        <taxon>Actinomycetota</taxon>
        <taxon>Actinomycetes</taxon>
        <taxon>Pseudonocardiales</taxon>
        <taxon>Pseudonocardiaceae</taxon>
        <taxon>Actinomycetospora</taxon>
    </lineage>
</organism>
<feature type="transmembrane region" description="Helical" evidence="6">
    <location>
        <begin position="372"/>
        <end position="391"/>
    </location>
</feature>
<evidence type="ECO:0000256" key="1">
    <source>
        <dbReference type="ARBA" id="ARBA00004651"/>
    </source>
</evidence>
<evidence type="ECO:0000256" key="4">
    <source>
        <dbReference type="ARBA" id="ARBA00022989"/>
    </source>
</evidence>
<dbReference type="InterPro" id="IPR002797">
    <property type="entry name" value="Polysacc_synth"/>
</dbReference>
<feature type="transmembrane region" description="Helical" evidence="6">
    <location>
        <begin position="135"/>
        <end position="157"/>
    </location>
</feature>
<evidence type="ECO:0000313" key="7">
    <source>
        <dbReference type="EMBL" id="MFC4833915.1"/>
    </source>
</evidence>
<feature type="transmembrane region" description="Helical" evidence="6">
    <location>
        <begin position="213"/>
        <end position="238"/>
    </location>
</feature>
<dbReference type="Proteomes" id="UP001595909">
    <property type="component" value="Unassembled WGS sequence"/>
</dbReference>
<feature type="transmembrane region" description="Helical" evidence="6">
    <location>
        <begin position="18"/>
        <end position="35"/>
    </location>
</feature>
<proteinExistence type="predicted"/>
<evidence type="ECO:0000256" key="3">
    <source>
        <dbReference type="ARBA" id="ARBA00022692"/>
    </source>
</evidence>
<gene>
    <name evidence="7" type="ORF">ACFPEL_15990</name>
</gene>
<dbReference type="EMBL" id="JBHSIM010000036">
    <property type="protein sequence ID" value="MFC4833915.1"/>
    <property type="molecule type" value="Genomic_DNA"/>
</dbReference>
<evidence type="ECO:0000256" key="6">
    <source>
        <dbReference type="SAM" id="Phobius"/>
    </source>
</evidence>
<accession>A0ABV9RNF7</accession>
<keyword evidence="3 6" id="KW-0812">Transmembrane</keyword>
<dbReference type="Pfam" id="PF01943">
    <property type="entry name" value="Polysacc_synt"/>
    <property type="match status" value="1"/>
</dbReference>
<keyword evidence="2" id="KW-1003">Cell membrane</keyword>
<evidence type="ECO:0000313" key="8">
    <source>
        <dbReference type="Proteomes" id="UP001595909"/>
    </source>
</evidence>
<feature type="transmembrane region" description="Helical" evidence="6">
    <location>
        <begin position="322"/>
        <end position="340"/>
    </location>
</feature>
<keyword evidence="4 6" id="KW-1133">Transmembrane helix</keyword>
<feature type="transmembrane region" description="Helical" evidence="6">
    <location>
        <begin position="347"/>
        <end position="366"/>
    </location>
</feature>
<feature type="transmembrane region" description="Helical" evidence="6">
    <location>
        <begin position="163"/>
        <end position="182"/>
    </location>
</feature>
<dbReference type="PANTHER" id="PTHR30250">
    <property type="entry name" value="PST FAMILY PREDICTED COLANIC ACID TRANSPORTER"/>
    <property type="match status" value="1"/>
</dbReference>
<name>A0ABV9RNF7_9PSEU</name>
<dbReference type="RefSeq" id="WP_274188026.1">
    <property type="nucleotide sequence ID" value="NZ_BAABHN010000036.1"/>
</dbReference>
<evidence type="ECO:0000256" key="5">
    <source>
        <dbReference type="ARBA" id="ARBA00023136"/>
    </source>
</evidence>
<comment type="caution">
    <text evidence="7">The sequence shown here is derived from an EMBL/GenBank/DDBJ whole genome shotgun (WGS) entry which is preliminary data.</text>
</comment>
<reference evidence="8" key="1">
    <citation type="journal article" date="2019" name="Int. J. Syst. Evol. Microbiol.">
        <title>The Global Catalogue of Microorganisms (GCM) 10K type strain sequencing project: providing services to taxonomists for standard genome sequencing and annotation.</title>
        <authorList>
            <consortium name="The Broad Institute Genomics Platform"/>
            <consortium name="The Broad Institute Genome Sequencing Center for Infectious Disease"/>
            <person name="Wu L."/>
            <person name="Ma J."/>
        </authorList>
    </citation>
    <scope>NUCLEOTIDE SEQUENCE [LARGE SCALE GENOMIC DNA]</scope>
    <source>
        <strain evidence="8">CCUG 50347</strain>
    </source>
</reference>
<keyword evidence="8" id="KW-1185">Reference proteome</keyword>
<comment type="subcellular location">
    <subcellularLocation>
        <location evidence="1">Cell membrane</location>
        <topology evidence="1">Multi-pass membrane protein</topology>
    </subcellularLocation>
</comment>
<sequence>MRLVAAARDVGFVSFGRYGQYVVTIVTVPLIARLLGPEGLGLVAVGMSSYFIGSLLVDLGITQFLAATIPGGGVRQIRGNYLAIRASIFGTIVGALLLGLVLGAGPVVTMILLGLSAGGASSMSEDWVLIGQGRFGASMAYQGAGRIAYLVLLIVVLPRYPHAAVALICLLLSSIVTVGLTWRDSLKRFGRPERPRHVLIMIRKGIPVLTSRLLVSSFGLGSATIYSSVLDAASLGLFSAGDRLLRAIQGQLDAIGLALLPRMARVGGADRFWKRAVFSMLVCVGIACVATATVWVTAPTLIGVMFGDGFADAVPLLRVEAFILPATALTSFATTAVLPVRQDTTGVLIGAVIGTCVAAVWFYVAVRTHSVWALAYGTLSSEVALALWYIIRMRILKVRDRNAGHGETDRVVADGEVTVP</sequence>
<feature type="transmembrane region" description="Helical" evidence="6">
    <location>
        <begin position="42"/>
        <end position="66"/>
    </location>
</feature>
<dbReference type="PANTHER" id="PTHR30250:SF11">
    <property type="entry name" value="O-ANTIGEN TRANSPORTER-RELATED"/>
    <property type="match status" value="1"/>
</dbReference>
<protein>
    <submittedName>
        <fullName evidence="7">Lipopolysaccharide biosynthesis protein</fullName>
    </submittedName>
</protein>
<dbReference type="InterPro" id="IPR050833">
    <property type="entry name" value="Poly_Biosynth_Transport"/>
</dbReference>
<feature type="transmembrane region" description="Helical" evidence="6">
    <location>
        <begin position="276"/>
        <end position="302"/>
    </location>
</feature>
<keyword evidence="5 6" id="KW-0472">Membrane</keyword>
<evidence type="ECO:0000256" key="2">
    <source>
        <dbReference type="ARBA" id="ARBA00022475"/>
    </source>
</evidence>